<dbReference type="GO" id="GO:0003700">
    <property type="term" value="F:DNA-binding transcription factor activity"/>
    <property type="evidence" value="ECO:0007669"/>
    <property type="project" value="InterPro"/>
</dbReference>
<evidence type="ECO:0000313" key="2">
    <source>
        <dbReference type="EMBL" id="SEN73027.1"/>
    </source>
</evidence>
<dbReference type="PANTHER" id="PTHR33164">
    <property type="entry name" value="TRANSCRIPTIONAL REGULATOR, MARR FAMILY"/>
    <property type="match status" value="1"/>
</dbReference>
<dbReference type="OrthoDB" id="2600321at2"/>
<keyword evidence="3" id="KW-1185">Reference proteome</keyword>
<dbReference type="PROSITE" id="PS50995">
    <property type="entry name" value="HTH_MARR_2"/>
    <property type="match status" value="1"/>
</dbReference>
<dbReference type="SUPFAM" id="SSF46785">
    <property type="entry name" value="Winged helix' DNA-binding domain"/>
    <property type="match status" value="1"/>
</dbReference>
<accession>A0A1H8IYP2</accession>
<dbReference type="InterPro" id="IPR000835">
    <property type="entry name" value="HTH_MarR-typ"/>
</dbReference>
<dbReference type="PANTHER" id="PTHR33164:SF43">
    <property type="entry name" value="HTH-TYPE TRANSCRIPTIONAL REPRESSOR YETL"/>
    <property type="match status" value="1"/>
</dbReference>
<proteinExistence type="predicted"/>
<dbReference type="STRING" id="46177.SAMN05660976_08181"/>
<dbReference type="Proteomes" id="UP000198953">
    <property type="component" value="Unassembled WGS sequence"/>
</dbReference>
<sequence length="150" mass="16481">MRPAEEFRYLVLAAQREGNRLLGQALKPLGVTSSQAEVLRLLQDRQPLTLSGLGDLLVCESGNSPSRLVERLVQAGLVHRETPEHDRRHIELTLTQEGQDLARRIAAIENDLYASIDALPADLEPAMAALRAFVQDLPAGQALTRRIEGA</sequence>
<dbReference type="SMART" id="SM00347">
    <property type="entry name" value="HTH_MARR"/>
    <property type="match status" value="1"/>
</dbReference>
<evidence type="ECO:0000313" key="3">
    <source>
        <dbReference type="Proteomes" id="UP000198953"/>
    </source>
</evidence>
<organism evidence="2 3">
    <name type="scientific">Nonomuraea pusilla</name>
    <dbReference type="NCBI Taxonomy" id="46177"/>
    <lineage>
        <taxon>Bacteria</taxon>
        <taxon>Bacillati</taxon>
        <taxon>Actinomycetota</taxon>
        <taxon>Actinomycetes</taxon>
        <taxon>Streptosporangiales</taxon>
        <taxon>Streptosporangiaceae</taxon>
        <taxon>Nonomuraea</taxon>
    </lineage>
</organism>
<dbReference type="GO" id="GO:0006950">
    <property type="term" value="P:response to stress"/>
    <property type="evidence" value="ECO:0007669"/>
    <property type="project" value="TreeGrafter"/>
</dbReference>
<gene>
    <name evidence="2" type="ORF">SAMN05660976_08181</name>
</gene>
<dbReference type="RefSeq" id="WP_055509343.1">
    <property type="nucleotide sequence ID" value="NZ_BBZG01000006.1"/>
</dbReference>
<dbReference type="InterPro" id="IPR036388">
    <property type="entry name" value="WH-like_DNA-bd_sf"/>
</dbReference>
<protein>
    <submittedName>
        <fullName evidence="2">DNA-binding transcriptional regulator, MarR family</fullName>
    </submittedName>
</protein>
<reference evidence="2 3" key="1">
    <citation type="submission" date="2016-10" db="EMBL/GenBank/DDBJ databases">
        <authorList>
            <person name="de Groot N.N."/>
        </authorList>
    </citation>
    <scope>NUCLEOTIDE SEQUENCE [LARGE SCALE GENOMIC DNA]</scope>
    <source>
        <strain evidence="2 3">DSM 43357</strain>
    </source>
</reference>
<dbReference type="InterPro" id="IPR039422">
    <property type="entry name" value="MarR/SlyA-like"/>
</dbReference>
<dbReference type="EMBL" id="FOBF01000034">
    <property type="protein sequence ID" value="SEN73027.1"/>
    <property type="molecule type" value="Genomic_DNA"/>
</dbReference>
<dbReference type="InterPro" id="IPR036390">
    <property type="entry name" value="WH_DNA-bd_sf"/>
</dbReference>
<feature type="domain" description="HTH marR-type" evidence="1">
    <location>
        <begin position="3"/>
        <end position="139"/>
    </location>
</feature>
<dbReference type="Pfam" id="PF01047">
    <property type="entry name" value="MarR"/>
    <property type="match status" value="1"/>
</dbReference>
<keyword evidence="2" id="KW-0238">DNA-binding</keyword>
<evidence type="ECO:0000259" key="1">
    <source>
        <dbReference type="PROSITE" id="PS50995"/>
    </source>
</evidence>
<dbReference type="Gene3D" id="1.10.10.10">
    <property type="entry name" value="Winged helix-like DNA-binding domain superfamily/Winged helix DNA-binding domain"/>
    <property type="match status" value="1"/>
</dbReference>
<dbReference type="GO" id="GO:0003677">
    <property type="term" value="F:DNA binding"/>
    <property type="evidence" value="ECO:0007669"/>
    <property type="project" value="UniProtKB-KW"/>
</dbReference>
<dbReference type="AlphaFoldDB" id="A0A1H8IYP2"/>
<name>A0A1H8IYP2_9ACTN</name>